<dbReference type="AlphaFoldDB" id="A0A7C5XLU0"/>
<accession>A0A7C5XLU0</accession>
<dbReference type="UniPathway" id="UPA00071"/>
<gene>
    <name evidence="4" type="ORF">ENM84_01835</name>
</gene>
<reference evidence="4" key="1">
    <citation type="journal article" date="2020" name="mSystems">
        <title>Genome- and Community-Level Interaction Insights into Carbon Utilization and Element Cycling Functions of Hydrothermarchaeota in Hydrothermal Sediment.</title>
        <authorList>
            <person name="Zhou Z."/>
            <person name="Liu Y."/>
            <person name="Xu W."/>
            <person name="Pan J."/>
            <person name="Luo Z.H."/>
            <person name="Li M."/>
        </authorList>
    </citation>
    <scope>NUCLEOTIDE SEQUENCE [LARGE SCALE GENOMIC DNA]</scope>
    <source>
        <strain evidence="4">SpSt-1121</strain>
    </source>
</reference>
<dbReference type="SMART" id="SM01007">
    <property type="entry name" value="Aldolase_II"/>
    <property type="match status" value="1"/>
</dbReference>
<dbReference type="Gene3D" id="3.40.225.10">
    <property type="entry name" value="Class II aldolase/adducin N-terminal domain"/>
    <property type="match status" value="1"/>
</dbReference>
<name>A0A7C5XLU0_9CREN</name>
<dbReference type="InterPro" id="IPR036409">
    <property type="entry name" value="Aldolase_II/adducin_N_sf"/>
</dbReference>
<dbReference type="GO" id="GO:0016832">
    <property type="term" value="F:aldehyde-lyase activity"/>
    <property type="evidence" value="ECO:0007669"/>
    <property type="project" value="TreeGrafter"/>
</dbReference>
<dbReference type="GO" id="GO:0046872">
    <property type="term" value="F:metal ion binding"/>
    <property type="evidence" value="ECO:0007669"/>
    <property type="project" value="UniProtKB-KW"/>
</dbReference>
<keyword evidence="1" id="KW-0479">Metal-binding</keyword>
<dbReference type="InterPro" id="IPR050197">
    <property type="entry name" value="Aldolase_class_II_sugar_metab"/>
</dbReference>
<evidence type="ECO:0000256" key="1">
    <source>
        <dbReference type="ARBA" id="ARBA00022723"/>
    </source>
</evidence>
<evidence type="ECO:0000259" key="3">
    <source>
        <dbReference type="SMART" id="SM01007"/>
    </source>
</evidence>
<evidence type="ECO:0000313" key="4">
    <source>
        <dbReference type="EMBL" id="HHP81387.1"/>
    </source>
</evidence>
<keyword evidence="2" id="KW-0456">Lyase</keyword>
<sequence length="200" mass="22277">MSEHQIDLMIKEDILTVMRNLYRRGLVSALTGNVSVRVPKTDVFWITPSGIFKGGLKADDLIKMNIYGDIIEGGNKPSSEWRFHAAIYRARPDVNAIIHAHNPVVLALNIAGIRLDLSLLSEVMIFVKGIEYVPYVEPGTEELARFVAEKALLGVNVIVLERHGIVAMGRNIYEAQTIAESIEDLATVQLMSNLVKFLYS</sequence>
<protein>
    <submittedName>
        <fullName evidence="4">Class II aldolase/adducin family protein</fullName>
    </submittedName>
</protein>
<dbReference type="GO" id="GO:0005829">
    <property type="term" value="C:cytosol"/>
    <property type="evidence" value="ECO:0007669"/>
    <property type="project" value="TreeGrafter"/>
</dbReference>
<dbReference type="Pfam" id="PF00596">
    <property type="entry name" value="Aldolase_II"/>
    <property type="match status" value="1"/>
</dbReference>
<feature type="domain" description="Class II aldolase/adducin N-terminal" evidence="3">
    <location>
        <begin position="12"/>
        <end position="190"/>
    </location>
</feature>
<dbReference type="PANTHER" id="PTHR22789">
    <property type="entry name" value="FUCULOSE PHOSPHATE ALDOLASE"/>
    <property type="match status" value="1"/>
</dbReference>
<dbReference type="SUPFAM" id="SSF53639">
    <property type="entry name" value="AraD/HMP-PK domain-like"/>
    <property type="match status" value="1"/>
</dbReference>
<dbReference type="PANTHER" id="PTHR22789:SF0">
    <property type="entry name" value="3-OXO-TETRONATE 4-PHOSPHATE DECARBOXYLASE-RELATED"/>
    <property type="match status" value="1"/>
</dbReference>
<comment type="caution">
    <text evidence="4">The sequence shown here is derived from an EMBL/GenBank/DDBJ whole genome shotgun (WGS) entry which is preliminary data.</text>
</comment>
<dbReference type="EMBL" id="DRZI01000069">
    <property type="protein sequence ID" value="HHP81387.1"/>
    <property type="molecule type" value="Genomic_DNA"/>
</dbReference>
<proteinExistence type="predicted"/>
<evidence type="ECO:0000256" key="2">
    <source>
        <dbReference type="ARBA" id="ARBA00023239"/>
    </source>
</evidence>
<organism evidence="4">
    <name type="scientific">Ignisphaera aggregans</name>
    <dbReference type="NCBI Taxonomy" id="334771"/>
    <lineage>
        <taxon>Archaea</taxon>
        <taxon>Thermoproteota</taxon>
        <taxon>Thermoprotei</taxon>
        <taxon>Desulfurococcales</taxon>
        <taxon>Desulfurococcaceae</taxon>
        <taxon>Ignisphaera</taxon>
    </lineage>
</organism>
<dbReference type="GO" id="GO:0019323">
    <property type="term" value="P:pentose catabolic process"/>
    <property type="evidence" value="ECO:0007669"/>
    <property type="project" value="TreeGrafter"/>
</dbReference>
<dbReference type="InterPro" id="IPR001303">
    <property type="entry name" value="Aldolase_II/adducin_N"/>
</dbReference>